<name>A0A177CB90_9PLEO</name>
<dbReference type="InParanoid" id="A0A177CB90"/>
<dbReference type="GeneID" id="28762375"/>
<gene>
    <name evidence="2" type="ORF">CC84DRAFT_1166172</name>
</gene>
<reference evidence="2 3" key="1">
    <citation type="submission" date="2016-05" db="EMBL/GenBank/DDBJ databases">
        <title>Comparative analysis of secretome profiles of manganese(II)-oxidizing ascomycete fungi.</title>
        <authorList>
            <consortium name="DOE Joint Genome Institute"/>
            <person name="Zeiner C.A."/>
            <person name="Purvine S.O."/>
            <person name="Zink E.M."/>
            <person name="Wu S."/>
            <person name="Pasa-Tolic L."/>
            <person name="Chaput D.L."/>
            <person name="Haridas S."/>
            <person name="Grigoriev I.V."/>
            <person name="Santelli C.M."/>
            <person name="Hansel C.M."/>
        </authorList>
    </citation>
    <scope>NUCLEOTIDE SEQUENCE [LARGE SCALE GENOMIC DNA]</scope>
    <source>
        <strain evidence="2 3">AP3s5-JAC2a</strain>
    </source>
</reference>
<dbReference type="OrthoDB" id="3773872at2759"/>
<dbReference type="EMBL" id="KV441554">
    <property type="protein sequence ID" value="OAG04038.1"/>
    <property type="molecule type" value="Genomic_DNA"/>
</dbReference>
<dbReference type="RefSeq" id="XP_018034403.1">
    <property type="nucleotide sequence ID" value="XM_018178889.1"/>
</dbReference>
<sequence>MSSFKEETILKSFKATGISPFDPEVILQRFNDTTLDEQVSRESSTSALSGSDWRKLDRLVRSAVEDQSSKDAQKLSRSLHHISVQNELLRHEINGLKEALLVKKRHKKKGKPLDLQQRQEYHGGAVF</sequence>
<evidence type="ECO:0000313" key="3">
    <source>
        <dbReference type="Proteomes" id="UP000077069"/>
    </source>
</evidence>
<proteinExistence type="predicted"/>
<keyword evidence="3" id="KW-1185">Reference proteome</keyword>
<dbReference type="Proteomes" id="UP000077069">
    <property type="component" value="Unassembled WGS sequence"/>
</dbReference>
<dbReference type="AlphaFoldDB" id="A0A177CB90"/>
<feature type="region of interest" description="Disordered" evidence="1">
    <location>
        <begin position="106"/>
        <end position="127"/>
    </location>
</feature>
<evidence type="ECO:0000256" key="1">
    <source>
        <dbReference type="SAM" id="MobiDB-lite"/>
    </source>
</evidence>
<accession>A0A177CB90</accession>
<protein>
    <submittedName>
        <fullName evidence="2">Uncharacterized protein</fullName>
    </submittedName>
</protein>
<evidence type="ECO:0000313" key="2">
    <source>
        <dbReference type="EMBL" id="OAG04038.1"/>
    </source>
</evidence>
<organism evidence="2 3">
    <name type="scientific">Paraphaeosphaeria sporulosa</name>
    <dbReference type="NCBI Taxonomy" id="1460663"/>
    <lineage>
        <taxon>Eukaryota</taxon>
        <taxon>Fungi</taxon>
        <taxon>Dikarya</taxon>
        <taxon>Ascomycota</taxon>
        <taxon>Pezizomycotina</taxon>
        <taxon>Dothideomycetes</taxon>
        <taxon>Pleosporomycetidae</taxon>
        <taxon>Pleosporales</taxon>
        <taxon>Massarineae</taxon>
        <taxon>Didymosphaeriaceae</taxon>
        <taxon>Paraphaeosphaeria</taxon>
    </lineage>
</organism>